<dbReference type="RefSeq" id="WP_155351001.1">
    <property type="nucleotide sequence ID" value="NZ_BAAAHM010000004.1"/>
</dbReference>
<sequence>MNLAEIFERVVGSGAGIEFCAYDGSKAGPSGADIRLEVKSPLAVAYLAQAPGELGMARAYISGHLDVQGDMYELLDRMWSLTINDISTSEKIAAVRALGVKPLLTRVPLPAQEVRRSAMARLGSRHAKQRDAEAIHHHYDVSNRFYEWVLGPSMAYTCATYPTPDATLEQAQHTKFDLVARKLDLKPGMRLLDVGCGWGSMVRHAAREYGVKALGVTLSRQQAEWAQKAIAEEGLGELAEVRFLDYRDVAESSFDVISSIGLTEHIGRDQLGAYFRFLHGKLKPGGRLLNHCITRPTGKERTINKGGFINRYVFPDGELESVGTLVREMEDNGFEIRHEENLREHYALTLRDWCRNLDDHWDEAVREVGQGTARVWRLYMAGCIVGFERNKIQLHQVLGVNLDDEGASHVPLRPSLDWP</sequence>
<dbReference type="AlphaFoldDB" id="A0A5M3Y306"/>
<keyword evidence="5" id="KW-0443">Lipid metabolism</keyword>
<dbReference type="InterPro" id="IPR050723">
    <property type="entry name" value="CFA/CMAS"/>
</dbReference>
<evidence type="ECO:0000256" key="2">
    <source>
        <dbReference type="ARBA" id="ARBA00022603"/>
    </source>
</evidence>
<evidence type="ECO:0000256" key="1">
    <source>
        <dbReference type="ARBA" id="ARBA00010815"/>
    </source>
</evidence>
<feature type="active site" evidence="6">
    <location>
        <position position="383"/>
    </location>
</feature>
<evidence type="ECO:0000256" key="6">
    <source>
        <dbReference type="PIRSR" id="PIRSR003085-1"/>
    </source>
</evidence>
<dbReference type="GO" id="GO:0008168">
    <property type="term" value="F:methyltransferase activity"/>
    <property type="evidence" value="ECO:0007669"/>
    <property type="project" value="UniProtKB-KW"/>
</dbReference>
<gene>
    <name evidence="7" type="primary">cfa_2</name>
    <name evidence="7" type="ORF">Aple_091620</name>
</gene>
<dbReference type="CDD" id="cd02440">
    <property type="entry name" value="AdoMet_MTases"/>
    <property type="match status" value="1"/>
</dbReference>
<name>A0A5M3Y306_9ACTN</name>
<keyword evidence="8" id="KW-1185">Reference proteome</keyword>
<proteinExistence type="inferred from homology"/>
<evidence type="ECO:0000256" key="3">
    <source>
        <dbReference type="ARBA" id="ARBA00022679"/>
    </source>
</evidence>
<keyword evidence="2" id="KW-0489">Methyltransferase</keyword>
<evidence type="ECO:0000313" key="7">
    <source>
        <dbReference type="EMBL" id="GES26263.1"/>
    </source>
</evidence>
<dbReference type="InterPro" id="IPR003333">
    <property type="entry name" value="CMAS"/>
</dbReference>
<dbReference type="PANTHER" id="PTHR43667">
    <property type="entry name" value="CYCLOPROPANE-FATTY-ACYL-PHOSPHOLIPID SYNTHASE"/>
    <property type="match status" value="1"/>
</dbReference>
<dbReference type="Pfam" id="PF02353">
    <property type="entry name" value="CMAS"/>
    <property type="match status" value="1"/>
</dbReference>
<evidence type="ECO:0000313" key="8">
    <source>
        <dbReference type="Proteomes" id="UP000377595"/>
    </source>
</evidence>
<dbReference type="PANTHER" id="PTHR43667:SF1">
    <property type="entry name" value="CYCLOPROPANE-FATTY-ACYL-PHOSPHOLIPID SYNTHASE"/>
    <property type="match status" value="1"/>
</dbReference>
<reference evidence="7 8" key="1">
    <citation type="submission" date="2019-10" db="EMBL/GenBank/DDBJ databases">
        <title>Whole genome shotgun sequence of Acrocarpospora pleiomorpha NBRC 16267.</title>
        <authorList>
            <person name="Ichikawa N."/>
            <person name="Kimura A."/>
            <person name="Kitahashi Y."/>
            <person name="Komaki H."/>
            <person name="Oguchi A."/>
        </authorList>
    </citation>
    <scope>NUCLEOTIDE SEQUENCE [LARGE SCALE GENOMIC DNA]</scope>
    <source>
        <strain evidence="7 8">NBRC 16267</strain>
    </source>
</reference>
<organism evidence="7 8">
    <name type="scientific">Acrocarpospora pleiomorpha</name>
    <dbReference type="NCBI Taxonomy" id="90975"/>
    <lineage>
        <taxon>Bacteria</taxon>
        <taxon>Bacillati</taxon>
        <taxon>Actinomycetota</taxon>
        <taxon>Actinomycetes</taxon>
        <taxon>Streptosporangiales</taxon>
        <taxon>Streptosporangiaceae</taxon>
        <taxon>Acrocarpospora</taxon>
    </lineage>
</organism>
<dbReference type="GO" id="GO:0032259">
    <property type="term" value="P:methylation"/>
    <property type="evidence" value="ECO:0007669"/>
    <property type="project" value="UniProtKB-KW"/>
</dbReference>
<evidence type="ECO:0000256" key="4">
    <source>
        <dbReference type="ARBA" id="ARBA00022691"/>
    </source>
</evidence>
<comment type="similarity">
    <text evidence="1">Belongs to the CFA/CMAS family.</text>
</comment>
<dbReference type="SUPFAM" id="SSF53335">
    <property type="entry name" value="S-adenosyl-L-methionine-dependent methyltransferases"/>
    <property type="match status" value="1"/>
</dbReference>
<dbReference type="PIRSF" id="PIRSF003085">
    <property type="entry name" value="CMAS"/>
    <property type="match status" value="1"/>
</dbReference>
<keyword evidence="3" id="KW-0808">Transferase</keyword>
<dbReference type="OrthoDB" id="9782855at2"/>
<dbReference type="InterPro" id="IPR029063">
    <property type="entry name" value="SAM-dependent_MTases_sf"/>
</dbReference>
<dbReference type="Proteomes" id="UP000377595">
    <property type="component" value="Unassembled WGS sequence"/>
</dbReference>
<accession>A0A5M3Y306</accession>
<comment type="caution">
    <text evidence="7">The sequence shown here is derived from an EMBL/GenBank/DDBJ whole genome shotgun (WGS) entry which is preliminary data.</text>
</comment>
<dbReference type="EMBL" id="BLAF01000082">
    <property type="protein sequence ID" value="GES26263.1"/>
    <property type="molecule type" value="Genomic_DNA"/>
</dbReference>
<protein>
    <submittedName>
        <fullName evidence="7">Cyclopropane-fatty-acyl-phospholipid synthase</fullName>
    </submittedName>
</protein>
<evidence type="ECO:0000256" key="5">
    <source>
        <dbReference type="ARBA" id="ARBA00023098"/>
    </source>
</evidence>
<dbReference type="Gene3D" id="3.40.50.150">
    <property type="entry name" value="Vaccinia Virus protein VP39"/>
    <property type="match status" value="1"/>
</dbReference>
<keyword evidence="4" id="KW-0949">S-adenosyl-L-methionine</keyword>
<dbReference type="GO" id="GO:0008610">
    <property type="term" value="P:lipid biosynthetic process"/>
    <property type="evidence" value="ECO:0007669"/>
    <property type="project" value="InterPro"/>
</dbReference>